<dbReference type="Proteomes" id="UP000699865">
    <property type="component" value="Unassembled WGS sequence"/>
</dbReference>
<dbReference type="Pfam" id="PF12790">
    <property type="entry name" value="T6SS-SciN"/>
    <property type="match status" value="1"/>
</dbReference>
<dbReference type="EMBL" id="JAFMOU010000070">
    <property type="protein sequence ID" value="MBU9836553.1"/>
    <property type="molecule type" value="Genomic_DNA"/>
</dbReference>
<keyword evidence="1" id="KW-0449">Lipoprotein</keyword>
<sequence length="191" mass="20490">MRGKMRLTGLVLGVMLLAGCTSDDGQSQQKAISEVAAPFASGAITLQLRAEPGLNSLNDMANSCTVLLLQAKDKPTLDKMLDNPATLKSLFAGAGSEGDVLQVDRYVMMPGQTNTLHIDRARDTRNVALVAGYYPFPVKKHMVSTEVPVDVESTGWWEPVWHAHLAPVMLSVTLGSESIVSSEIPVAGEKK</sequence>
<dbReference type="InterPro" id="IPR017734">
    <property type="entry name" value="T6SS_SciN"/>
</dbReference>
<name>A0ABS6L493_9GAMM</name>
<proteinExistence type="predicted"/>
<evidence type="ECO:0000313" key="1">
    <source>
        <dbReference type="EMBL" id="MBU9836553.1"/>
    </source>
</evidence>
<protein>
    <submittedName>
        <fullName evidence="1">Type VI secretion lipoprotein TssJ</fullName>
    </submittedName>
</protein>
<keyword evidence="2" id="KW-1185">Reference proteome</keyword>
<accession>A0ABS6L493</accession>
<evidence type="ECO:0000313" key="2">
    <source>
        <dbReference type="Proteomes" id="UP000699865"/>
    </source>
</evidence>
<gene>
    <name evidence="1" type="ORF">J1786_17250</name>
</gene>
<dbReference type="PROSITE" id="PS51257">
    <property type="entry name" value="PROKAR_LIPOPROTEIN"/>
    <property type="match status" value="1"/>
</dbReference>
<comment type="caution">
    <text evidence="1">The sequence shown here is derived from an EMBL/GenBank/DDBJ whole genome shotgun (WGS) entry which is preliminary data.</text>
</comment>
<reference evidence="1 2" key="1">
    <citation type="submission" date="2021-03" db="EMBL/GenBank/DDBJ databases">
        <title>Five novel Rahnella species.</title>
        <authorList>
            <person name="Brady C."/>
            <person name="Asselin J."/>
            <person name="Beer S."/>
            <person name="Bruberg M.B."/>
            <person name="Crampton B."/>
            <person name="Venter S."/>
            <person name="Arnold D."/>
            <person name="Denman S."/>
        </authorList>
    </citation>
    <scope>NUCLEOTIDE SEQUENCE [LARGE SCALE GENOMIC DNA]</scope>
    <source>
        <strain evidence="1 2">L72c</strain>
    </source>
</reference>
<organism evidence="1 2">
    <name type="scientific">Rahnella perminowiae</name>
    <dbReference type="NCBI Taxonomy" id="2816244"/>
    <lineage>
        <taxon>Bacteria</taxon>
        <taxon>Pseudomonadati</taxon>
        <taxon>Pseudomonadota</taxon>
        <taxon>Gammaproteobacteria</taxon>
        <taxon>Enterobacterales</taxon>
        <taxon>Yersiniaceae</taxon>
        <taxon>Rahnella</taxon>
    </lineage>
</organism>